<gene>
    <name evidence="11" type="ORF">ETD83_02675</name>
</gene>
<keyword evidence="6" id="KW-0547">Nucleotide-binding</keyword>
<evidence type="ECO:0000259" key="10">
    <source>
        <dbReference type="PROSITE" id="PS50893"/>
    </source>
</evidence>
<sequence>MAGGFPRTGHHRPGRLREHLLRRPAPAYRRWPSRTGRRVNPLVEVEGLTIEDHAGRTILHEVSFSVGAGEAVGVVGESGSGKTTTALTLLGWVRHGLRVVSGRVRVADAELTGRPEKEARAARGRLVAYVPQSPASALSPLMRVGDQITEILTGMTAAERAARVAETLDLVELPDDEDFRRKFPHQLSGGQQQRLCLALALANRPKVLVLDEPTTGLDVITQAAVLAHLDRIRRDLKVGVILVSHDLALVAAHTDRVVVMYQGRVVEAGFSRSLLARPSHEYTRGLVAAVVDHRALGGSPARAVISAAPDGPPAIGPVSLLAVKDLHASHRTKGRAIVAAEGISFEIRAGECLAIVGQSGSGKTTIARTVVGLHRADHGAVLLDGSPLPPSATARGRDELRRIQYIFQDPFASLNPRRTVGDSIRRPLRVLRGMPEREARAEVARLLERVRIRKDIAAAYPGELSGGECQRVAIARGLASSPDLLVCDEITSALDVSVQASVLELINELRRDLDLALLFISHDLGAVSVVADTIMVVERGRCREYGPAGEVLRTPQDPYTCRLVEAAPSLSEALVASTRPADGAGVAK</sequence>
<evidence type="ECO:0000256" key="2">
    <source>
        <dbReference type="ARBA" id="ARBA00005417"/>
    </source>
</evidence>
<dbReference type="EMBL" id="VCKW01000007">
    <property type="protein sequence ID" value="TMR06935.1"/>
    <property type="molecule type" value="Genomic_DNA"/>
</dbReference>
<keyword evidence="8" id="KW-1278">Translocase</keyword>
<evidence type="ECO:0000313" key="11">
    <source>
        <dbReference type="EMBL" id="TMR06935.1"/>
    </source>
</evidence>
<evidence type="ECO:0000313" key="12">
    <source>
        <dbReference type="Proteomes" id="UP000309174"/>
    </source>
</evidence>
<comment type="similarity">
    <text evidence="2">Belongs to the ABC transporter superfamily.</text>
</comment>
<dbReference type="GO" id="GO:0005886">
    <property type="term" value="C:plasma membrane"/>
    <property type="evidence" value="ECO:0007669"/>
    <property type="project" value="UniProtKB-SubCell"/>
</dbReference>
<dbReference type="GO" id="GO:0015833">
    <property type="term" value="P:peptide transport"/>
    <property type="evidence" value="ECO:0007669"/>
    <property type="project" value="InterPro"/>
</dbReference>
<evidence type="ECO:0000256" key="3">
    <source>
        <dbReference type="ARBA" id="ARBA00022448"/>
    </source>
</evidence>
<evidence type="ECO:0000256" key="6">
    <source>
        <dbReference type="ARBA" id="ARBA00022741"/>
    </source>
</evidence>
<dbReference type="InterPro" id="IPR013563">
    <property type="entry name" value="Oligopep_ABC_C"/>
</dbReference>
<feature type="domain" description="ABC transporter" evidence="10">
    <location>
        <begin position="321"/>
        <end position="564"/>
    </location>
</feature>
<dbReference type="PANTHER" id="PTHR43297:SF14">
    <property type="entry name" value="ATPASE AAA-TYPE CORE DOMAIN-CONTAINING PROTEIN"/>
    <property type="match status" value="1"/>
</dbReference>
<dbReference type="PANTHER" id="PTHR43297">
    <property type="entry name" value="OLIGOPEPTIDE TRANSPORT ATP-BINDING PROTEIN APPD"/>
    <property type="match status" value="1"/>
</dbReference>
<keyword evidence="9" id="KW-0472">Membrane</keyword>
<proteinExistence type="inferred from homology"/>
<dbReference type="InterPro" id="IPR003439">
    <property type="entry name" value="ABC_transporter-like_ATP-bd"/>
</dbReference>
<dbReference type="Proteomes" id="UP000309174">
    <property type="component" value="Unassembled WGS sequence"/>
</dbReference>
<dbReference type="InterPro" id="IPR027417">
    <property type="entry name" value="P-loop_NTPase"/>
</dbReference>
<dbReference type="GO" id="GO:0016887">
    <property type="term" value="F:ATP hydrolysis activity"/>
    <property type="evidence" value="ECO:0007669"/>
    <property type="project" value="InterPro"/>
</dbReference>
<evidence type="ECO:0000256" key="7">
    <source>
        <dbReference type="ARBA" id="ARBA00022840"/>
    </source>
</evidence>
<evidence type="ECO:0000256" key="9">
    <source>
        <dbReference type="ARBA" id="ARBA00023136"/>
    </source>
</evidence>
<dbReference type="GO" id="GO:0005524">
    <property type="term" value="F:ATP binding"/>
    <property type="evidence" value="ECO:0007669"/>
    <property type="project" value="UniProtKB-KW"/>
</dbReference>
<dbReference type="Pfam" id="PF08352">
    <property type="entry name" value="oligo_HPY"/>
    <property type="match status" value="2"/>
</dbReference>
<reference evidence="11 12" key="1">
    <citation type="submission" date="2019-05" db="EMBL/GenBank/DDBJ databases">
        <title>Draft genome sequence of Actinomadura sp. 14C53.</title>
        <authorList>
            <person name="Saricaoglu S."/>
            <person name="Isik K."/>
        </authorList>
    </citation>
    <scope>NUCLEOTIDE SEQUENCE [LARGE SCALE GENOMIC DNA]</scope>
    <source>
        <strain evidence="11 12">14C53</strain>
    </source>
</reference>
<evidence type="ECO:0000256" key="1">
    <source>
        <dbReference type="ARBA" id="ARBA00004202"/>
    </source>
</evidence>
<dbReference type="SUPFAM" id="SSF52540">
    <property type="entry name" value="P-loop containing nucleoside triphosphate hydrolases"/>
    <property type="match status" value="2"/>
</dbReference>
<keyword evidence="5" id="KW-0997">Cell inner membrane</keyword>
<dbReference type="Gene3D" id="3.40.50.300">
    <property type="entry name" value="P-loop containing nucleotide triphosphate hydrolases"/>
    <property type="match status" value="2"/>
</dbReference>
<dbReference type="PROSITE" id="PS50893">
    <property type="entry name" value="ABC_TRANSPORTER_2"/>
    <property type="match status" value="2"/>
</dbReference>
<dbReference type="PROSITE" id="PS00211">
    <property type="entry name" value="ABC_TRANSPORTER_1"/>
    <property type="match status" value="2"/>
</dbReference>
<name>A0A5C4JKA8_9ACTN</name>
<accession>A0A5C4JKA8</accession>
<keyword evidence="4" id="KW-1003">Cell membrane</keyword>
<dbReference type="InterPro" id="IPR050388">
    <property type="entry name" value="ABC_Ni/Peptide_Import"/>
</dbReference>
<evidence type="ECO:0000256" key="8">
    <source>
        <dbReference type="ARBA" id="ARBA00022967"/>
    </source>
</evidence>
<evidence type="ECO:0000256" key="4">
    <source>
        <dbReference type="ARBA" id="ARBA00022475"/>
    </source>
</evidence>
<protein>
    <submittedName>
        <fullName evidence="11">ABC transporter ATP-binding protein</fullName>
    </submittedName>
</protein>
<organism evidence="11 12">
    <name type="scientific">Actinomadura soli</name>
    <dbReference type="NCBI Taxonomy" id="2508997"/>
    <lineage>
        <taxon>Bacteria</taxon>
        <taxon>Bacillati</taxon>
        <taxon>Actinomycetota</taxon>
        <taxon>Actinomycetes</taxon>
        <taxon>Streptosporangiales</taxon>
        <taxon>Thermomonosporaceae</taxon>
        <taxon>Actinomadura</taxon>
    </lineage>
</organism>
<dbReference type="AlphaFoldDB" id="A0A5C4JKA8"/>
<dbReference type="SMART" id="SM00382">
    <property type="entry name" value="AAA"/>
    <property type="match status" value="2"/>
</dbReference>
<keyword evidence="7 11" id="KW-0067">ATP-binding</keyword>
<comment type="subcellular location">
    <subcellularLocation>
        <location evidence="1">Cell membrane</location>
        <topology evidence="1">Peripheral membrane protein</topology>
    </subcellularLocation>
</comment>
<evidence type="ECO:0000256" key="5">
    <source>
        <dbReference type="ARBA" id="ARBA00022519"/>
    </source>
</evidence>
<dbReference type="OrthoDB" id="9809030at2"/>
<dbReference type="InterPro" id="IPR017871">
    <property type="entry name" value="ABC_transporter-like_CS"/>
</dbReference>
<dbReference type="Pfam" id="PF00005">
    <property type="entry name" value="ABC_tran"/>
    <property type="match status" value="2"/>
</dbReference>
<keyword evidence="12" id="KW-1185">Reference proteome</keyword>
<keyword evidence="3" id="KW-0813">Transport</keyword>
<feature type="domain" description="ABC transporter" evidence="10">
    <location>
        <begin position="43"/>
        <end position="287"/>
    </location>
</feature>
<comment type="caution">
    <text evidence="11">The sequence shown here is derived from an EMBL/GenBank/DDBJ whole genome shotgun (WGS) entry which is preliminary data.</text>
</comment>
<dbReference type="CDD" id="cd03257">
    <property type="entry name" value="ABC_NikE_OppD_transporters"/>
    <property type="match status" value="2"/>
</dbReference>
<dbReference type="InterPro" id="IPR003593">
    <property type="entry name" value="AAA+_ATPase"/>
</dbReference>